<dbReference type="Proteomes" id="UP000316331">
    <property type="component" value="Unassembled WGS sequence"/>
</dbReference>
<evidence type="ECO:0000313" key="2">
    <source>
        <dbReference type="Proteomes" id="UP000316331"/>
    </source>
</evidence>
<accession>A0A543F7R1</accession>
<keyword evidence="2" id="KW-1185">Reference proteome</keyword>
<comment type="caution">
    <text evidence="1">The sequence shown here is derived from an EMBL/GenBank/DDBJ whole genome shotgun (WGS) entry which is preliminary data.</text>
</comment>
<dbReference type="EMBL" id="VFPG01000001">
    <property type="protein sequence ID" value="TQM29866.1"/>
    <property type="molecule type" value="Genomic_DNA"/>
</dbReference>
<gene>
    <name evidence="1" type="ORF">FB390_1479</name>
</gene>
<sequence>MSNVGEYFASTLIRGIDEGVAKPGVVQAMHGTPRDGSLELMTGTTGDAGVGGQPARPFRWEGDVADQAALTALSSKLTPAHAGKAWRVVSTGALVYWNGAGFDSFAEAFGALGPDGEPCAITIGTVDTGPAGSDLQVEVVGAPPNLTLNLTIPRGIKGKKGEPGGPGPIRQAADYATGTHVDRTVPVWDSATEKWKPRPYPGLRGPWTIAEGQAWDGGAGFAASQSNISAAFHPIAQLSVPAQDVDWRPMIAGGVVVGTTDGAGDFSSRVDAEVRIGSVDGQIVALGSGMVWGADSFNRFQPYYGARGLTPDSTIGVVPAGQPVTLHVVLRRNKGTANYDYTMANAQIVCTARPVGAL</sequence>
<dbReference type="AlphaFoldDB" id="A0A543F7R1"/>
<proteinExistence type="predicted"/>
<name>A0A543F7R1_9NOCA</name>
<organism evidence="1 2">
    <name type="scientific">Nocardia bhagyanarayanae</name>
    <dbReference type="NCBI Taxonomy" id="1215925"/>
    <lineage>
        <taxon>Bacteria</taxon>
        <taxon>Bacillati</taxon>
        <taxon>Actinomycetota</taxon>
        <taxon>Actinomycetes</taxon>
        <taxon>Mycobacteriales</taxon>
        <taxon>Nocardiaceae</taxon>
        <taxon>Nocardia</taxon>
    </lineage>
</organism>
<evidence type="ECO:0000313" key="1">
    <source>
        <dbReference type="EMBL" id="TQM29866.1"/>
    </source>
</evidence>
<protein>
    <submittedName>
        <fullName evidence="1">Uncharacterized protein</fullName>
    </submittedName>
</protein>
<reference evidence="1 2" key="1">
    <citation type="submission" date="2019-06" db="EMBL/GenBank/DDBJ databases">
        <title>Sequencing the genomes of 1000 actinobacteria strains.</title>
        <authorList>
            <person name="Klenk H.-P."/>
        </authorList>
    </citation>
    <scope>NUCLEOTIDE SEQUENCE [LARGE SCALE GENOMIC DNA]</scope>
    <source>
        <strain evidence="1 2">DSM 103495</strain>
    </source>
</reference>